<feature type="binding site" evidence="7">
    <location>
        <position position="540"/>
    </location>
    <ligand>
        <name>deamido-NAD(+)</name>
        <dbReference type="ChEBI" id="CHEBI:58437"/>
        <note>ligand shared between two neighboring subunits</note>
    </ligand>
</feature>
<dbReference type="InterPro" id="IPR000132">
    <property type="entry name" value="Nitrilase/CN_hydratase_CS"/>
</dbReference>
<feature type="binding site" evidence="7">
    <location>
        <position position="430"/>
    </location>
    <ligand>
        <name>deamido-NAD(+)</name>
        <dbReference type="ChEBI" id="CHEBI:58437"/>
        <note>ligand shared between two neighboring subunits</note>
    </ligand>
</feature>
<dbReference type="GO" id="GO:0005737">
    <property type="term" value="C:cytoplasm"/>
    <property type="evidence" value="ECO:0007669"/>
    <property type="project" value="InterPro"/>
</dbReference>
<dbReference type="SUPFAM" id="SSF52402">
    <property type="entry name" value="Adenine nucleotide alpha hydrolases-like"/>
    <property type="match status" value="1"/>
</dbReference>
<evidence type="ECO:0000256" key="6">
    <source>
        <dbReference type="ARBA" id="ARBA00023027"/>
    </source>
</evidence>
<dbReference type="PANTHER" id="PTHR23090:SF9">
    <property type="entry name" value="GLUTAMINE-DEPENDENT NAD(+) SYNTHETASE"/>
    <property type="match status" value="1"/>
</dbReference>
<evidence type="ECO:0000313" key="12">
    <source>
        <dbReference type="EMBL" id="TMI76143.1"/>
    </source>
</evidence>
<evidence type="ECO:0000256" key="4">
    <source>
        <dbReference type="ARBA" id="ARBA00022741"/>
    </source>
</evidence>
<dbReference type="Proteomes" id="UP000318834">
    <property type="component" value="Unassembled WGS sequence"/>
</dbReference>
<feature type="binding site" evidence="7">
    <location>
        <position position="425"/>
    </location>
    <ligand>
        <name>ATP</name>
        <dbReference type="ChEBI" id="CHEBI:30616"/>
    </ligand>
</feature>
<dbReference type="GO" id="GO:0000257">
    <property type="term" value="F:nitrilase activity"/>
    <property type="evidence" value="ECO:0007669"/>
    <property type="project" value="UniProtKB-ARBA"/>
</dbReference>
<keyword evidence="5 7" id="KW-0067">ATP-binding</keyword>
<feature type="binding site" evidence="7">
    <location>
        <position position="114"/>
    </location>
    <ligand>
        <name>L-glutamine</name>
        <dbReference type="ChEBI" id="CHEBI:58359"/>
    </ligand>
</feature>
<feature type="active site" description="Proton acceptor; for glutaminase activity" evidence="7">
    <location>
        <position position="42"/>
    </location>
</feature>
<dbReference type="GO" id="GO:0009435">
    <property type="term" value="P:NAD+ biosynthetic process"/>
    <property type="evidence" value="ECO:0007669"/>
    <property type="project" value="UniProtKB-UniRule"/>
</dbReference>
<feature type="active site" description="For glutaminase activity" evidence="7">
    <location>
        <position position="108"/>
    </location>
</feature>
<dbReference type="NCBIfam" id="NF010588">
    <property type="entry name" value="PRK13981.1"/>
    <property type="match status" value="1"/>
</dbReference>
<dbReference type="PROSITE" id="PS00920">
    <property type="entry name" value="NITRIL_CHT_1"/>
    <property type="match status" value="1"/>
</dbReference>
<comment type="caution">
    <text evidence="12">The sequence shown here is derived from an EMBL/GenBank/DDBJ whole genome shotgun (WGS) entry which is preliminary data.</text>
</comment>
<accession>A0A537IXY1</accession>
<comment type="similarity">
    <text evidence="10">Belongs to the NAD synthetase family.</text>
</comment>
<dbReference type="NCBIfam" id="TIGR00552">
    <property type="entry name" value="nadE"/>
    <property type="match status" value="1"/>
</dbReference>
<keyword evidence="3 7" id="KW-0436">Ligase</keyword>
<evidence type="ECO:0000256" key="8">
    <source>
        <dbReference type="PIRNR" id="PIRNR006630"/>
    </source>
</evidence>
<organism evidence="12 13">
    <name type="scientific">Candidatus Segetimicrobium genomatis</name>
    <dbReference type="NCBI Taxonomy" id="2569760"/>
    <lineage>
        <taxon>Bacteria</taxon>
        <taxon>Bacillati</taxon>
        <taxon>Candidatus Sysuimicrobiota</taxon>
        <taxon>Candidatus Sysuimicrobiia</taxon>
        <taxon>Candidatus Sysuimicrobiales</taxon>
        <taxon>Candidatus Segetimicrobiaceae</taxon>
        <taxon>Candidatus Segetimicrobium</taxon>
    </lineage>
</organism>
<gene>
    <name evidence="7" type="primary">nadE</name>
    <name evidence="12" type="ORF">E6H05_04530</name>
</gene>
<dbReference type="EC" id="6.3.5.1" evidence="7 8"/>
<evidence type="ECO:0000259" key="11">
    <source>
        <dbReference type="PROSITE" id="PS50263"/>
    </source>
</evidence>
<evidence type="ECO:0000256" key="5">
    <source>
        <dbReference type="ARBA" id="ARBA00022840"/>
    </source>
</evidence>
<dbReference type="HAMAP" id="MF_02090">
    <property type="entry name" value="NadE_glutamine_dep"/>
    <property type="match status" value="1"/>
</dbReference>
<dbReference type="UniPathway" id="UPA00253">
    <property type="reaction ID" value="UER00334"/>
</dbReference>
<dbReference type="FunFam" id="3.40.50.620:FF:000106">
    <property type="entry name" value="Glutamine-dependent NAD(+) synthetase"/>
    <property type="match status" value="1"/>
</dbReference>
<comment type="function">
    <text evidence="7">Catalyzes the ATP-dependent amidation of deamido-NAD to form NAD. Uses L-glutamine as a nitrogen source.</text>
</comment>
<feature type="domain" description="CN hydrolase" evidence="11">
    <location>
        <begin position="2"/>
        <end position="241"/>
    </location>
</feature>
<protein>
    <recommendedName>
        <fullName evidence="7 8">Glutamine-dependent NAD(+) synthetase</fullName>
        <ecNumber evidence="7 8">6.3.5.1</ecNumber>
    </recommendedName>
    <alternativeName>
        <fullName evidence="7 8">NAD(+) synthase [glutamine-hydrolyzing]</fullName>
    </alternativeName>
</protein>
<dbReference type="Gene3D" id="3.40.50.620">
    <property type="entry name" value="HUPs"/>
    <property type="match status" value="1"/>
</dbReference>
<dbReference type="InterPro" id="IPR003010">
    <property type="entry name" value="C-N_Hydrolase"/>
</dbReference>
<keyword evidence="6 7" id="KW-0520">NAD</keyword>
<comment type="catalytic activity">
    <reaction evidence="7 8">
        <text>deamido-NAD(+) + L-glutamine + ATP + H2O = L-glutamate + AMP + diphosphate + NAD(+) + H(+)</text>
        <dbReference type="Rhea" id="RHEA:24384"/>
        <dbReference type="ChEBI" id="CHEBI:15377"/>
        <dbReference type="ChEBI" id="CHEBI:15378"/>
        <dbReference type="ChEBI" id="CHEBI:29985"/>
        <dbReference type="ChEBI" id="CHEBI:30616"/>
        <dbReference type="ChEBI" id="CHEBI:33019"/>
        <dbReference type="ChEBI" id="CHEBI:57540"/>
        <dbReference type="ChEBI" id="CHEBI:58359"/>
        <dbReference type="ChEBI" id="CHEBI:58437"/>
        <dbReference type="ChEBI" id="CHEBI:456215"/>
        <dbReference type="EC" id="6.3.5.1"/>
    </reaction>
</comment>
<sequence>MLRVCMAQINTTVGDLEGNTRRICEAIDRSRDLGTDIICFPELSISGYPPEDLLLKPDFVRGNLASLEEVARRTKGIAAVVGFVDQGTHLYNAAAMCVDGERVGIYHKQRLPNYGVFDEKRYFHPGRRAPVFIIEGVPVGVTICEDIWAPGGSCQAEAAAGALVIININGSPYHAGKWRERAQMLATRARDYSVVLCYDNLVGGQDELVFDGMGMIFDHTGAWLARGKQFEEDFVYCDVDPEAVRRHRLFAPVRAAEDDEGPIETYTLHVSAARSRQRPSIPPAIAEPMDPHEEIYRALALGTRDYVRKNGFTDVVVGLSGGIDSALVATIATDALGPQHVHTAWMPSRYSSHESRRYAREVAANLGSGLIDLEIDRTFEAFLQTLQPLFAGRPADAAEENVQARIRGTLLMALSNKFGWLVLTTGNKSELSVGYATLYGDMAGGFAVIKDVPKTLVYELARWRNGRRSAIPEGVLTRAPTAELRAGQKDTDTLPPYEILDPILKLYVEEDTPPADIVAAGYPAEVVRRVIAMVDRNEYKRRQAPPGVKITPKAFGKDRRLPITNWYRSALTESMESRLDGQ</sequence>
<dbReference type="PANTHER" id="PTHR23090">
    <property type="entry name" value="NH 3 /GLUTAMINE-DEPENDENT NAD + SYNTHETASE"/>
    <property type="match status" value="1"/>
</dbReference>
<dbReference type="Pfam" id="PF02540">
    <property type="entry name" value="NAD_synthase"/>
    <property type="match status" value="1"/>
</dbReference>
<name>A0A537IXY1_9BACT</name>
<comment type="caution">
    <text evidence="7">Lacks conserved residue(s) required for the propagation of feature annotation.</text>
</comment>
<feature type="binding site" evidence="7">
    <location>
        <position position="177"/>
    </location>
    <ligand>
        <name>L-glutamine</name>
        <dbReference type="ChEBI" id="CHEBI:58359"/>
    </ligand>
</feature>
<dbReference type="InterPro" id="IPR014729">
    <property type="entry name" value="Rossmann-like_a/b/a_fold"/>
</dbReference>
<dbReference type="InterPro" id="IPR036526">
    <property type="entry name" value="C-N_Hydrolase_sf"/>
</dbReference>
<dbReference type="EMBL" id="VBAP01000029">
    <property type="protein sequence ID" value="TMI76143.1"/>
    <property type="molecule type" value="Genomic_DNA"/>
</dbReference>
<dbReference type="CDD" id="cd07570">
    <property type="entry name" value="GAT_Gln-NAD-synth"/>
    <property type="match status" value="1"/>
</dbReference>
<dbReference type="GO" id="GO:0004359">
    <property type="term" value="F:glutaminase activity"/>
    <property type="evidence" value="ECO:0007669"/>
    <property type="project" value="InterPro"/>
</dbReference>
<evidence type="ECO:0000256" key="2">
    <source>
        <dbReference type="ARBA" id="ARBA00007145"/>
    </source>
</evidence>
<feature type="binding site" evidence="7">
    <location>
        <position position="401"/>
    </location>
    <ligand>
        <name>deamido-NAD(+)</name>
        <dbReference type="ChEBI" id="CHEBI:58437"/>
        <note>ligand shared between two neighboring subunits</note>
    </ligand>
</feature>
<feature type="active site" description="Proton acceptor" evidence="9">
    <location>
        <position position="42"/>
    </location>
</feature>
<comment type="pathway">
    <text evidence="1 7 8">Cofactor biosynthesis; NAD(+) biosynthesis; NAD(+) from deamido-NAD(+) (L-Gln route): step 1/1.</text>
</comment>
<dbReference type="InterPro" id="IPR014445">
    <property type="entry name" value="Gln-dep_NAD_synthase"/>
</dbReference>
<evidence type="ECO:0000256" key="1">
    <source>
        <dbReference type="ARBA" id="ARBA00005188"/>
    </source>
</evidence>
<dbReference type="PIRSF" id="PIRSF006630">
    <property type="entry name" value="NADS_GAT"/>
    <property type="match status" value="1"/>
</dbReference>
<feature type="binding site" evidence="7">
    <location>
        <begin position="318"/>
        <end position="325"/>
    </location>
    <ligand>
        <name>ATP</name>
        <dbReference type="ChEBI" id="CHEBI:30616"/>
    </ligand>
</feature>
<dbReference type="GO" id="GO:0005524">
    <property type="term" value="F:ATP binding"/>
    <property type="evidence" value="ECO:0007669"/>
    <property type="project" value="UniProtKB-UniRule"/>
</dbReference>
<feature type="binding site" evidence="7">
    <location>
        <position position="171"/>
    </location>
    <ligand>
        <name>L-glutamine</name>
        <dbReference type="ChEBI" id="CHEBI:58359"/>
    </ligand>
</feature>
<dbReference type="CDD" id="cd00553">
    <property type="entry name" value="NAD_synthase"/>
    <property type="match status" value="1"/>
</dbReference>
<evidence type="ECO:0000313" key="13">
    <source>
        <dbReference type="Proteomes" id="UP000318834"/>
    </source>
</evidence>
<evidence type="ECO:0000256" key="3">
    <source>
        <dbReference type="ARBA" id="ARBA00022598"/>
    </source>
</evidence>
<dbReference type="InterPro" id="IPR003694">
    <property type="entry name" value="NAD_synthase"/>
</dbReference>
<proteinExistence type="inferred from homology"/>
<dbReference type="PROSITE" id="PS50263">
    <property type="entry name" value="CN_HYDROLASE"/>
    <property type="match status" value="1"/>
</dbReference>
<evidence type="ECO:0000256" key="10">
    <source>
        <dbReference type="RuleBase" id="RU003811"/>
    </source>
</evidence>
<evidence type="ECO:0000256" key="7">
    <source>
        <dbReference type="HAMAP-Rule" id="MF_02090"/>
    </source>
</evidence>
<dbReference type="Pfam" id="PF00795">
    <property type="entry name" value="CN_hydrolase"/>
    <property type="match status" value="1"/>
</dbReference>
<dbReference type="InterPro" id="IPR022310">
    <property type="entry name" value="NAD/GMP_synthase"/>
</dbReference>
<dbReference type="SUPFAM" id="SSF56317">
    <property type="entry name" value="Carbon-nitrogen hydrolase"/>
    <property type="match status" value="1"/>
</dbReference>
<dbReference type="Gene3D" id="3.60.110.10">
    <property type="entry name" value="Carbon-nitrogen hydrolase"/>
    <property type="match status" value="1"/>
</dbReference>
<dbReference type="AlphaFoldDB" id="A0A537IXY1"/>
<feature type="active site" description="Nucleophile; for glutaminase activity" evidence="7">
    <location>
        <position position="144"/>
    </location>
</feature>
<evidence type="ECO:0000256" key="9">
    <source>
        <dbReference type="PROSITE-ProRule" id="PRU10139"/>
    </source>
</evidence>
<keyword evidence="4 7" id="KW-0547">Nucleotide-binding</keyword>
<comment type="similarity">
    <text evidence="2 7 8">In the C-terminal section; belongs to the NAD synthetase family.</text>
</comment>
<reference evidence="12 13" key="1">
    <citation type="journal article" date="2019" name="Nat. Microbiol.">
        <title>Mediterranean grassland soil C-N compound turnover is dependent on rainfall and depth, and is mediated by genomically divergent microorganisms.</title>
        <authorList>
            <person name="Diamond S."/>
            <person name="Andeer P.F."/>
            <person name="Li Z."/>
            <person name="Crits-Christoph A."/>
            <person name="Burstein D."/>
            <person name="Anantharaman K."/>
            <person name="Lane K.R."/>
            <person name="Thomas B.C."/>
            <person name="Pan C."/>
            <person name="Northen T.R."/>
            <person name="Banfield J.F."/>
        </authorList>
    </citation>
    <scope>NUCLEOTIDE SEQUENCE [LARGE SCALE GENOMIC DNA]</scope>
    <source>
        <strain evidence="12">NP_8</strain>
    </source>
</reference>
<dbReference type="GO" id="GO:0008795">
    <property type="term" value="F:NAD+ synthase activity"/>
    <property type="evidence" value="ECO:0007669"/>
    <property type="project" value="UniProtKB-UniRule"/>
</dbReference>
<dbReference type="GO" id="GO:0003952">
    <property type="term" value="F:NAD+ synthase (glutamine-hydrolyzing) activity"/>
    <property type="evidence" value="ECO:0007669"/>
    <property type="project" value="UniProtKB-UniRule"/>
</dbReference>